<dbReference type="EMBL" id="RFFI01000005">
    <property type="protein sequence ID" value="RMI14080.1"/>
    <property type="molecule type" value="Genomic_DNA"/>
</dbReference>
<feature type="compositionally biased region" description="Low complexity" evidence="1">
    <location>
        <begin position="34"/>
        <end position="50"/>
    </location>
</feature>
<evidence type="ECO:0000256" key="2">
    <source>
        <dbReference type="SAM" id="SignalP"/>
    </source>
</evidence>
<feature type="signal peptide" evidence="2">
    <location>
        <begin position="1"/>
        <end position="21"/>
    </location>
</feature>
<name>A0A3M2JQI5_9CELL</name>
<evidence type="ECO:0000313" key="4">
    <source>
        <dbReference type="Proteomes" id="UP000269289"/>
    </source>
</evidence>
<feature type="region of interest" description="Disordered" evidence="1">
    <location>
        <begin position="27"/>
        <end position="51"/>
    </location>
</feature>
<proteinExistence type="predicted"/>
<dbReference type="RefSeq" id="WP_122147743.1">
    <property type="nucleotide sequence ID" value="NZ_RFFI01000005.1"/>
</dbReference>
<feature type="chain" id="PRO_5018235174" description="Lipoprotein" evidence="2">
    <location>
        <begin position="22"/>
        <end position="226"/>
    </location>
</feature>
<sequence length="226" mass="23395">MRSASATALVTLSALAPVALAGCTQVGGPDDVDAPPTSSAREAPAAPSAPLTEADLEMLMMVDATPEGMTWLASPPATWTALPSSTGTSSWQVADSRCQVSLTRLQGYGSKETPTASEVVHDIVRRGAAALGTEVDFAPAGLLGVPAVLAHTPEGVIFEMGFARTRFADASGLLQGDAIGFRDGGDLALTAHVMCGDGEYEEHRDELLRFLTTQVRIELRFAGPGG</sequence>
<gene>
    <name evidence="3" type="ORF">EBM89_01790</name>
</gene>
<dbReference type="Proteomes" id="UP000269289">
    <property type="component" value="Unassembled WGS sequence"/>
</dbReference>
<organism evidence="3 4">
    <name type="scientific">Cellulomonas triticagri</name>
    <dbReference type="NCBI Taxonomy" id="2483352"/>
    <lineage>
        <taxon>Bacteria</taxon>
        <taxon>Bacillati</taxon>
        <taxon>Actinomycetota</taxon>
        <taxon>Actinomycetes</taxon>
        <taxon>Micrococcales</taxon>
        <taxon>Cellulomonadaceae</taxon>
        <taxon>Cellulomonas</taxon>
    </lineage>
</organism>
<evidence type="ECO:0000256" key="1">
    <source>
        <dbReference type="SAM" id="MobiDB-lite"/>
    </source>
</evidence>
<dbReference type="PROSITE" id="PS51257">
    <property type="entry name" value="PROKAR_LIPOPROTEIN"/>
    <property type="match status" value="1"/>
</dbReference>
<accession>A0A3M2JQI5</accession>
<keyword evidence="2" id="KW-0732">Signal</keyword>
<protein>
    <recommendedName>
        <fullName evidence="5">Lipoprotein</fullName>
    </recommendedName>
</protein>
<reference evidence="3 4" key="1">
    <citation type="submission" date="2018-10" db="EMBL/GenBank/DDBJ databases">
        <title>Isolation, diversity and antifungal activity of actinobacteria from wheat.</title>
        <authorList>
            <person name="Han C."/>
        </authorList>
    </citation>
    <scope>NUCLEOTIDE SEQUENCE [LARGE SCALE GENOMIC DNA]</scope>
    <source>
        <strain evidence="3 4">NEAU-YY56</strain>
    </source>
</reference>
<evidence type="ECO:0000313" key="3">
    <source>
        <dbReference type="EMBL" id="RMI14080.1"/>
    </source>
</evidence>
<keyword evidence="4" id="KW-1185">Reference proteome</keyword>
<evidence type="ECO:0008006" key="5">
    <source>
        <dbReference type="Google" id="ProtNLM"/>
    </source>
</evidence>
<comment type="caution">
    <text evidence="3">The sequence shown here is derived from an EMBL/GenBank/DDBJ whole genome shotgun (WGS) entry which is preliminary data.</text>
</comment>
<dbReference type="AlphaFoldDB" id="A0A3M2JQI5"/>